<evidence type="ECO:0000313" key="3">
    <source>
        <dbReference type="Proteomes" id="UP001596186"/>
    </source>
</evidence>
<evidence type="ECO:0000256" key="1">
    <source>
        <dbReference type="SAM" id="MobiDB-lite"/>
    </source>
</evidence>
<keyword evidence="3" id="KW-1185">Reference proteome</keyword>
<organism evidence="2 3">
    <name type="scientific">Companilactobacillus baiquanensis</name>
    <dbReference type="NCBI Taxonomy" id="2486005"/>
    <lineage>
        <taxon>Bacteria</taxon>
        <taxon>Bacillati</taxon>
        <taxon>Bacillota</taxon>
        <taxon>Bacilli</taxon>
        <taxon>Lactobacillales</taxon>
        <taxon>Lactobacillaceae</taxon>
        <taxon>Companilactobacillus</taxon>
    </lineage>
</organism>
<proteinExistence type="predicted"/>
<evidence type="ECO:0000313" key="2">
    <source>
        <dbReference type="EMBL" id="MFC6323521.1"/>
    </source>
</evidence>
<dbReference type="Pfam" id="PF06810">
    <property type="entry name" value="Phage_scaffold"/>
    <property type="match status" value="1"/>
</dbReference>
<dbReference type="InterPro" id="IPR009636">
    <property type="entry name" value="SCAF"/>
</dbReference>
<dbReference type="RefSeq" id="WP_125592465.1">
    <property type="nucleotide sequence ID" value="NZ_JBHSSN010000014.1"/>
</dbReference>
<comment type="caution">
    <text evidence="2">The sequence shown here is derived from an EMBL/GenBank/DDBJ whole genome shotgun (WGS) entry which is preliminary data.</text>
</comment>
<name>A0ABW1UUZ4_9LACO</name>
<dbReference type="EMBL" id="JBHSSN010000014">
    <property type="protein sequence ID" value="MFC6323521.1"/>
    <property type="molecule type" value="Genomic_DNA"/>
</dbReference>
<feature type="region of interest" description="Disordered" evidence="1">
    <location>
        <begin position="27"/>
        <end position="48"/>
    </location>
</feature>
<sequence>MKREFLKNLGLTDELIEKVMTEHAKDIQDTNSKLATAEQERDSLKSQVTDCDNQIKDLGEKVGNSDGLQETIKNLKSTIEENDQKVASNLLQVKQDNAVQSYLKDAGLKALIGKRWIL</sequence>
<gene>
    <name evidence="2" type="ORF">ACFP1F_07210</name>
</gene>
<dbReference type="Gene3D" id="1.20.5.340">
    <property type="match status" value="1"/>
</dbReference>
<dbReference type="Proteomes" id="UP001596186">
    <property type="component" value="Unassembled WGS sequence"/>
</dbReference>
<reference evidence="3" key="1">
    <citation type="journal article" date="2019" name="Int. J. Syst. Evol. Microbiol.">
        <title>The Global Catalogue of Microorganisms (GCM) 10K type strain sequencing project: providing services to taxonomists for standard genome sequencing and annotation.</title>
        <authorList>
            <consortium name="The Broad Institute Genomics Platform"/>
            <consortium name="The Broad Institute Genome Sequencing Center for Infectious Disease"/>
            <person name="Wu L."/>
            <person name="Ma J."/>
        </authorList>
    </citation>
    <scope>NUCLEOTIDE SEQUENCE [LARGE SCALE GENOMIC DNA]</scope>
    <source>
        <strain evidence="3">CCM 8895</strain>
    </source>
</reference>
<protein>
    <submittedName>
        <fullName evidence="2">Phage scaffolding protein</fullName>
    </submittedName>
</protein>
<accession>A0ABW1UUZ4</accession>